<comment type="caution">
    <text evidence="2">The sequence shown here is derived from an EMBL/GenBank/DDBJ whole genome shotgun (WGS) entry which is preliminary data.</text>
</comment>
<name>A0A550CW69_9AGAR</name>
<organism evidence="2 3">
    <name type="scientific">Schizophyllum amplum</name>
    <dbReference type="NCBI Taxonomy" id="97359"/>
    <lineage>
        <taxon>Eukaryota</taxon>
        <taxon>Fungi</taxon>
        <taxon>Dikarya</taxon>
        <taxon>Basidiomycota</taxon>
        <taxon>Agaricomycotina</taxon>
        <taxon>Agaricomycetes</taxon>
        <taxon>Agaricomycetidae</taxon>
        <taxon>Agaricales</taxon>
        <taxon>Schizophyllaceae</taxon>
        <taxon>Schizophyllum</taxon>
    </lineage>
</organism>
<feature type="compositionally biased region" description="Basic and acidic residues" evidence="1">
    <location>
        <begin position="21"/>
        <end position="36"/>
    </location>
</feature>
<gene>
    <name evidence="2" type="ORF">BD626DRAFT_472726</name>
</gene>
<dbReference type="Proteomes" id="UP000320762">
    <property type="component" value="Unassembled WGS sequence"/>
</dbReference>
<feature type="region of interest" description="Disordered" evidence="1">
    <location>
        <begin position="20"/>
        <end position="127"/>
    </location>
</feature>
<dbReference type="EMBL" id="VDMD01000001">
    <property type="protein sequence ID" value="TRM69046.1"/>
    <property type="molecule type" value="Genomic_DNA"/>
</dbReference>
<feature type="compositionally biased region" description="Low complexity" evidence="1">
    <location>
        <begin position="80"/>
        <end position="90"/>
    </location>
</feature>
<keyword evidence="3" id="KW-1185">Reference proteome</keyword>
<evidence type="ECO:0000313" key="3">
    <source>
        <dbReference type="Proteomes" id="UP000320762"/>
    </source>
</evidence>
<dbReference type="STRING" id="97359.A0A550CW69"/>
<protein>
    <submittedName>
        <fullName evidence="2">Uncharacterized protein</fullName>
    </submittedName>
</protein>
<evidence type="ECO:0000313" key="2">
    <source>
        <dbReference type="EMBL" id="TRM69046.1"/>
    </source>
</evidence>
<reference evidence="2 3" key="1">
    <citation type="journal article" date="2019" name="New Phytol.">
        <title>Comparative genomics reveals unique wood-decay strategies and fruiting body development in the Schizophyllaceae.</title>
        <authorList>
            <person name="Almasi E."/>
            <person name="Sahu N."/>
            <person name="Krizsan K."/>
            <person name="Balint B."/>
            <person name="Kovacs G.M."/>
            <person name="Kiss B."/>
            <person name="Cseklye J."/>
            <person name="Drula E."/>
            <person name="Henrissat B."/>
            <person name="Nagy I."/>
            <person name="Chovatia M."/>
            <person name="Adam C."/>
            <person name="LaButti K."/>
            <person name="Lipzen A."/>
            <person name="Riley R."/>
            <person name="Grigoriev I.V."/>
            <person name="Nagy L.G."/>
        </authorList>
    </citation>
    <scope>NUCLEOTIDE SEQUENCE [LARGE SCALE GENOMIC DNA]</scope>
    <source>
        <strain evidence="2 3">NL-1724</strain>
    </source>
</reference>
<feature type="compositionally biased region" description="Polar residues" evidence="1">
    <location>
        <begin position="107"/>
        <end position="123"/>
    </location>
</feature>
<dbReference type="OrthoDB" id="3191896at2759"/>
<proteinExistence type="predicted"/>
<evidence type="ECO:0000256" key="1">
    <source>
        <dbReference type="SAM" id="MobiDB-lite"/>
    </source>
</evidence>
<dbReference type="AlphaFoldDB" id="A0A550CW69"/>
<sequence length="248" mass="27170">MDSTGGCPESLEKLFQQLELESERRAKAEPRVRDDPSSSEVKTMGLRQEPSDSSLRTKRTRRRGSVSITRFGQLHDDYSSKATSPAASSKRLSAIMPEREPPFYQTPIGSDSNASIASGASTDASDEHHVTQMQQIMPRQNTISRAVGGIIPRRLSRARSERVMGPQDTNLVIGVSVSEATVEATAEEEADMDSRIVVQRTLRSQPSRLSMAETTPASSGWVNKAKNFTSKFRRKSSAGIPTLETSLS</sequence>
<accession>A0A550CW69</accession>